<dbReference type="EMBL" id="JAEUXJ010000031">
    <property type="protein sequence ID" value="MBL6459279.1"/>
    <property type="molecule type" value="Genomic_DNA"/>
</dbReference>
<name>A0ABS1VC80_9PROT</name>
<comment type="caution">
    <text evidence="2">The sequence shown here is derived from an EMBL/GenBank/DDBJ whole genome shotgun (WGS) entry which is preliminary data.</text>
</comment>
<evidence type="ECO:0000313" key="2">
    <source>
        <dbReference type="EMBL" id="MBL6459279.1"/>
    </source>
</evidence>
<dbReference type="SUPFAM" id="SSF52540">
    <property type="entry name" value="P-loop containing nucleoside triphosphate hydrolases"/>
    <property type="match status" value="1"/>
</dbReference>
<feature type="domain" description="CobQ/CobB/MinD/ParA nucleotide binding" evidence="1">
    <location>
        <begin position="14"/>
        <end position="186"/>
    </location>
</feature>
<dbReference type="CDD" id="cd02042">
    <property type="entry name" value="ParAB_family"/>
    <property type="match status" value="1"/>
</dbReference>
<dbReference type="InterPro" id="IPR027417">
    <property type="entry name" value="P-loop_NTPase"/>
</dbReference>
<dbReference type="Proteomes" id="UP000606490">
    <property type="component" value="Unassembled WGS sequence"/>
</dbReference>
<dbReference type="Gene3D" id="3.40.50.300">
    <property type="entry name" value="P-loop containing nucleotide triphosphate hydrolases"/>
    <property type="match status" value="1"/>
</dbReference>
<evidence type="ECO:0000313" key="3">
    <source>
        <dbReference type="Proteomes" id="UP000606490"/>
    </source>
</evidence>
<dbReference type="Pfam" id="PF01656">
    <property type="entry name" value="CbiA"/>
    <property type="match status" value="1"/>
</dbReference>
<dbReference type="PANTHER" id="PTHR13696">
    <property type="entry name" value="P-LOOP CONTAINING NUCLEOSIDE TRIPHOSPHATE HYDROLASE"/>
    <property type="match status" value="1"/>
</dbReference>
<dbReference type="PIRSF" id="PIRSF009320">
    <property type="entry name" value="Nuc_binding_HP_1000"/>
    <property type="match status" value="1"/>
</dbReference>
<protein>
    <submittedName>
        <fullName evidence="2">ParA family protein</fullName>
    </submittedName>
</protein>
<dbReference type="InterPro" id="IPR002586">
    <property type="entry name" value="CobQ/CobB/MinD/ParA_Nub-bd_dom"/>
</dbReference>
<sequence length="219" mass="23813">MAAKAACRVLVLGGSKGGCGRSTIARNLMVAASLADIKVVGADLDRQGTFLRWSERREVARQKLPQIVTAEVFGAEVGDWRSILDRVKGYQLAIVDTAPGVEHDMTPMLELCSRASLVLVPTSPSGDDLESVAPWFKTLTEAGANAEFVLNRANRRTRSYAAARTTLLRYGAVAPVEIPQLEEIMTPFKTGLSAVDYENSKAADAMNDLWLHVRRAVKL</sequence>
<dbReference type="RefSeq" id="WP_202829006.1">
    <property type="nucleotide sequence ID" value="NZ_JAEUXJ010000031.1"/>
</dbReference>
<dbReference type="PANTHER" id="PTHR13696:SF96">
    <property type="entry name" value="COBQ_COBB_MIND_PARA NUCLEOTIDE BINDING DOMAIN-CONTAINING PROTEIN"/>
    <property type="match status" value="1"/>
</dbReference>
<keyword evidence="3" id="KW-1185">Reference proteome</keyword>
<accession>A0ABS1VC80</accession>
<reference evidence="2 3" key="1">
    <citation type="submission" date="2021-01" db="EMBL/GenBank/DDBJ databases">
        <title>Belnapia mucosa sp. nov. and Belnapia arida sp. nov., isolated from the Tabernas Desert (Almeria, Spain).</title>
        <authorList>
            <person name="Molina-Menor E."/>
            <person name="Vidal-Verdu A."/>
            <person name="Calonge A."/>
            <person name="Satari L."/>
            <person name="Pereto Magraner J."/>
            <person name="Porcar Miralles M."/>
        </authorList>
    </citation>
    <scope>NUCLEOTIDE SEQUENCE [LARGE SCALE GENOMIC DNA]</scope>
    <source>
        <strain evidence="2 3">T6</strain>
    </source>
</reference>
<dbReference type="InterPro" id="IPR050678">
    <property type="entry name" value="DNA_Partitioning_ATPase"/>
</dbReference>
<organism evidence="2 3">
    <name type="scientific">Belnapia mucosa</name>
    <dbReference type="NCBI Taxonomy" id="2804532"/>
    <lineage>
        <taxon>Bacteria</taxon>
        <taxon>Pseudomonadati</taxon>
        <taxon>Pseudomonadota</taxon>
        <taxon>Alphaproteobacteria</taxon>
        <taxon>Acetobacterales</taxon>
        <taxon>Roseomonadaceae</taxon>
        <taxon>Belnapia</taxon>
    </lineage>
</organism>
<evidence type="ECO:0000259" key="1">
    <source>
        <dbReference type="Pfam" id="PF01656"/>
    </source>
</evidence>
<proteinExistence type="predicted"/>
<gene>
    <name evidence="2" type="ORF">JMJ55_28565</name>
</gene>